<organism evidence="1 2">
    <name type="scientific">Marine Group I thaumarchaeote SCGC AAA799-P11</name>
    <dbReference type="NCBI Taxonomy" id="1502295"/>
    <lineage>
        <taxon>Archaea</taxon>
        <taxon>Nitrososphaerota</taxon>
        <taxon>Marine Group I</taxon>
    </lineage>
</organism>
<keyword evidence="1" id="KW-0548">Nucleotidyltransferase</keyword>
<dbReference type="Proteomes" id="UP000029387">
    <property type="component" value="Unassembled WGS sequence"/>
</dbReference>
<dbReference type="AlphaFoldDB" id="A0A087S310"/>
<keyword evidence="1" id="KW-0969">Cilium</keyword>
<dbReference type="SUPFAM" id="SSF53448">
    <property type="entry name" value="Nucleotide-diphospho-sugar transferases"/>
    <property type="match status" value="1"/>
</dbReference>
<dbReference type="Gene3D" id="3.90.550.10">
    <property type="entry name" value="Spore Coat Polysaccharide Biosynthesis Protein SpsA, Chain A"/>
    <property type="match status" value="1"/>
</dbReference>
<accession>A0A087S310</accession>
<evidence type="ECO:0000313" key="2">
    <source>
        <dbReference type="Proteomes" id="UP000029387"/>
    </source>
</evidence>
<keyword evidence="2" id="KW-1185">Reference proteome</keyword>
<dbReference type="InterPro" id="IPR050793">
    <property type="entry name" value="CMP-NeuNAc_synthase"/>
</dbReference>
<evidence type="ECO:0000313" key="1">
    <source>
        <dbReference type="EMBL" id="KFM20114.1"/>
    </source>
</evidence>
<dbReference type="GO" id="GO:0008781">
    <property type="term" value="F:N-acylneuraminate cytidylyltransferase activity"/>
    <property type="evidence" value="ECO:0007669"/>
    <property type="project" value="UniProtKB-EC"/>
</dbReference>
<proteinExistence type="predicted"/>
<dbReference type="PANTHER" id="PTHR21485:SF6">
    <property type="entry name" value="N-ACYLNEURAMINATE CYTIDYLYLTRANSFERASE-RELATED"/>
    <property type="match status" value="1"/>
</dbReference>
<keyword evidence="1" id="KW-0808">Transferase</keyword>
<dbReference type="PATRIC" id="fig|1502295.3.peg.184"/>
<protein>
    <submittedName>
        <fullName evidence="1">Post-translational flagellin modification protein B</fullName>
        <ecNumber evidence="1">2.7.7.43</ecNumber>
    </submittedName>
</protein>
<gene>
    <name evidence="1" type="primary">ptmB</name>
    <name evidence="1" type="ORF">AAA799P11_00185</name>
</gene>
<keyword evidence="1" id="KW-0966">Cell projection</keyword>
<dbReference type="PANTHER" id="PTHR21485">
    <property type="entry name" value="HAD SUPERFAMILY MEMBERS CMAS AND KDSC"/>
    <property type="match status" value="1"/>
</dbReference>
<dbReference type="InterPro" id="IPR029044">
    <property type="entry name" value="Nucleotide-diphossugar_trans"/>
</dbReference>
<dbReference type="CDD" id="cd02513">
    <property type="entry name" value="CMP-NeuAc_Synthase"/>
    <property type="match status" value="1"/>
</dbReference>
<comment type="caution">
    <text evidence="1">The sequence shown here is derived from an EMBL/GenBank/DDBJ whole genome shotgun (WGS) entry which is preliminary data.</text>
</comment>
<name>A0A087S310_9ARCH</name>
<sequence>MNKNHLCVIPARSGSKGIPFKNIQKICGKPLIEYSINAAKESKLINRIIVSTDSKQIADIAKKLGAETPFMRPKKISGDFATQYDVAEHAVKFLLDHESYLPDTITILQPTTPIRTSKIIDKSITLLNKTKSTSVLSVSDVKDHPNIIFHEKNKYLKPFDRNFEKHSTRQSRTQLYAPTGSIYTFGYKTLKKYNSIYGPKIKALKIKEQEFNIDIDTIYDLFISEMTVLHWNKFKEKFNLKNNF</sequence>
<dbReference type="Pfam" id="PF02348">
    <property type="entry name" value="CTP_transf_3"/>
    <property type="match status" value="1"/>
</dbReference>
<dbReference type="EC" id="2.7.7.43" evidence="1"/>
<keyword evidence="1" id="KW-0282">Flagellum</keyword>
<dbReference type="InterPro" id="IPR003329">
    <property type="entry name" value="Cytidylyl_trans"/>
</dbReference>
<dbReference type="EMBL" id="JOSZ01000002">
    <property type="protein sequence ID" value="KFM20114.1"/>
    <property type="molecule type" value="Genomic_DNA"/>
</dbReference>
<reference evidence="1 2" key="1">
    <citation type="submission" date="2014-06" db="EMBL/GenBank/DDBJ databases">
        <authorList>
            <person name="Ngugi D.K."/>
            <person name="Blom J."/>
            <person name="Alam I."/>
            <person name="Rashid M."/>
            <person name="Baalawi W."/>
            <person name="Zhang G."/>
            <person name="Hikmawan T."/>
            <person name="Guan Y."/>
            <person name="Antunes A."/>
            <person name="Siam R."/>
            <person name="El-Dorry H."/>
            <person name="Bajic V."/>
            <person name="Stingl U."/>
        </authorList>
    </citation>
    <scope>NUCLEOTIDE SEQUENCE [LARGE SCALE GENOMIC DNA]</scope>
    <source>
        <strain evidence="1">SCGC AAA799-P11</strain>
    </source>
</reference>